<gene>
    <name evidence="3" type="ORF">EV356DRAFT_471409</name>
</gene>
<dbReference type="InterPro" id="IPR050345">
    <property type="entry name" value="Aliph_Amidase/BUP"/>
</dbReference>
<dbReference type="InterPro" id="IPR036526">
    <property type="entry name" value="C-N_Hydrolase_sf"/>
</dbReference>
<dbReference type="Pfam" id="PF00795">
    <property type="entry name" value="CN_hydrolase"/>
    <property type="match status" value="1"/>
</dbReference>
<dbReference type="OrthoDB" id="412018at2759"/>
<organism evidence="3 4">
    <name type="scientific">Viridothelium virens</name>
    <name type="common">Speckled blister lichen</name>
    <name type="synonym">Trypethelium virens</name>
    <dbReference type="NCBI Taxonomy" id="1048519"/>
    <lineage>
        <taxon>Eukaryota</taxon>
        <taxon>Fungi</taxon>
        <taxon>Dikarya</taxon>
        <taxon>Ascomycota</taxon>
        <taxon>Pezizomycotina</taxon>
        <taxon>Dothideomycetes</taxon>
        <taxon>Dothideomycetes incertae sedis</taxon>
        <taxon>Trypetheliales</taxon>
        <taxon>Trypetheliaceae</taxon>
        <taxon>Viridothelium</taxon>
    </lineage>
</organism>
<dbReference type="PROSITE" id="PS50263">
    <property type="entry name" value="CN_HYDROLASE"/>
    <property type="match status" value="1"/>
</dbReference>
<dbReference type="Proteomes" id="UP000800092">
    <property type="component" value="Unassembled WGS sequence"/>
</dbReference>
<dbReference type="PANTHER" id="PTHR43674">
    <property type="entry name" value="NITRILASE C965.09-RELATED"/>
    <property type="match status" value="1"/>
</dbReference>
<dbReference type="InterPro" id="IPR003010">
    <property type="entry name" value="C-N_Hydrolase"/>
</dbReference>
<dbReference type="SUPFAM" id="SSF56317">
    <property type="entry name" value="Carbon-nitrogen hydrolase"/>
    <property type="match status" value="1"/>
</dbReference>
<accession>A0A6A6H170</accession>
<keyword evidence="4" id="KW-1185">Reference proteome</keyword>
<sequence>MAPVVKVAIIQLYPKPMQLESNFQKAANFIRSAAAQGAQLAVLPEYHLTNWLPKDPQFGELCDQWEIYVKKYQDLARECSISIVPGTIVERYFEEGEGKLLNAAYFIDPQGDIVGKYVKKNLWGPEREHLTSSGRDVHEVFDTPVGRVGLLTCWDLAFPEAFRELVYQGAKIIIIPSFWTLSDCSEAGLARNPMAEAIFLDSTLTARTFENTCAVIFTNAGGPPGRGYAGLSQVTVPFIGPLTRLGSCSEGMSVIDLDMAILEEAEETYKVRADLAKHDWHYDYRFPRNRTEEKL</sequence>
<protein>
    <submittedName>
        <fullName evidence="3">Carbon-nitrogen hydrolase</fullName>
    </submittedName>
</protein>
<evidence type="ECO:0000313" key="3">
    <source>
        <dbReference type="EMBL" id="KAF2231629.1"/>
    </source>
</evidence>
<dbReference type="EMBL" id="ML991824">
    <property type="protein sequence ID" value="KAF2231629.1"/>
    <property type="molecule type" value="Genomic_DNA"/>
</dbReference>
<dbReference type="Gene3D" id="3.60.110.10">
    <property type="entry name" value="Carbon-nitrogen hydrolase"/>
    <property type="match status" value="1"/>
</dbReference>
<keyword evidence="1 3" id="KW-0378">Hydrolase</keyword>
<evidence type="ECO:0000313" key="4">
    <source>
        <dbReference type="Proteomes" id="UP000800092"/>
    </source>
</evidence>
<dbReference type="CDD" id="cd07197">
    <property type="entry name" value="nitrilase"/>
    <property type="match status" value="1"/>
</dbReference>
<dbReference type="AlphaFoldDB" id="A0A6A6H170"/>
<proteinExistence type="predicted"/>
<dbReference type="GO" id="GO:0016811">
    <property type="term" value="F:hydrolase activity, acting on carbon-nitrogen (but not peptide) bonds, in linear amides"/>
    <property type="evidence" value="ECO:0007669"/>
    <property type="project" value="TreeGrafter"/>
</dbReference>
<evidence type="ECO:0000256" key="1">
    <source>
        <dbReference type="ARBA" id="ARBA00022801"/>
    </source>
</evidence>
<reference evidence="3" key="1">
    <citation type="journal article" date="2020" name="Stud. Mycol.">
        <title>101 Dothideomycetes genomes: a test case for predicting lifestyles and emergence of pathogens.</title>
        <authorList>
            <person name="Haridas S."/>
            <person name="Albert R."/>
            <person name="Binder M."/>
            <person name="Bloem J."/>
            <person name="Labutti K."/>
            <person name="Salamov A."/>
            <person name="Andreopoulos B."/>
            <person name="Baker S."/>
            <person name="Barry K."/>
            <person name="Bills G."/>
            <person name="Bluhm B."/>
            <person name="Cannon C."/>
            <person name="Castanera R."/>
            <person name="Culley D."/>
            <person name="Daum C."/>
            <person name="Ezra D."/>
            <person name="Gonzalez J."/>
            <person name="Henrissat B."/>
            <person name="Kuo A."/>
            <person name="Liang C."/>
            <person name="Lipzen A."/>
            <person name="Lutzoni F."/>
            <person name="Magnuson J."/>
            <person name="Mondo S."/>
            <person name="Nolan M."/>
            <person name="Ohm R."/>
            <person name="Pangilinan J."/>
            <person name="Park H.-J."/>
            <person name="Ramirez L."/>
            <person name="Alfaro M."/>
            <person name="Sun H."/>
            <person name="Tritt A."/>
            <person name="Yoshinaga Y."/>
            <person name="Zwiers L.-H."/>
            <person name="Turgeon B."/>
            <person name="Goodwin S."/>
            <person name="Spatafora J."/>
            <person name="Crous P."/>
            <person name="Grigoriev I."/>
        </authorList>
    </citation>
    <scope>NUCLEOTIDE SEQUENCE</scope>
    <source>
        <strain evidence="3">Tuck. ex Michener</strain>
    </source>
</reference>
<evidence type="ECO:0000259" key="2">
    <source>
        <dbReference type="PROSITE" id="PS50263"/>
    </source>
</evidence>
<name>A0A6A6H170_VIRVR</name>
<feature type="domain" description="CN hydrolase" evidence="2">
    <location>
        <begin position="5"/>
        <end position="259"/>
    </location>
</feature>
<dbReference type="PANTHER" id="PTHR43674:SF16">
    <property type="entry name" value="CARBON-NITROGEN FAMILY, PUTATIVE (AFU_ORTHOLOGUE AFUA_5G02350)-RELATED"/>
    <property type="match status" value="1"/>
</dbReference>